<dbReference type="STRING" id="451.B6N58_01795"/>
<dbReference type="EMBL" id="LN614830">
    <property type="protein sequence ID" value="CEG59739.1"/>
    <property type="molecule type" value="Genomic_DNA"/>
</dbReference>
<dbReference type="Proteomes" id="UP000182998">
    <property type="component" value="Unassembled WGS sequence"/>
</dbReference>
<accession>A0A098GB76</accession>
<dbReference type="InterPro" id="IPR029063">
    <property type="entry name" value="SAM-dependent_MTases_sf"/>
</dbReference>
<evidence type="ECO:0000313" key="1">
    <source>
        <dbReference type="EMBL" id="CEG59739.1"/>
    </source>
</evidence>
<dbReference type="PATRIC" id="fig|451.8.peg.1922"/>
<dbReference type="RefSeq" id="WP_045098276.1">
    <property type="nucleotide sequence ID" value="NZ_CP020614.1"/>
</dbReference>
<dbReference type="CDD" id="cd02440">
    <property type="entry name" value="AdoMet_MTases"/>
    <property type="match status" value="1"/>
</dbReference>
<reference evidence="3" key="1">
    <citation type="submission" date="2014-09" db="EMBL/GenBank/DDBJ databases">
        <authorList>
            <person name="Gomez-Valero L."/>
        </authorList>
    </citation>
    <scope>NUCLEOTIDE SEQUENCE [LARGE SCALE GENOMIC DNA]</scope>
    <source>
        <strain evidence="3">ATCC33218</strain>
    </source>
</reference>
<evidence type="ECO:0000313" key="2">
    <source>
        <dbReference type="EMBL" id="SCY78356.1"/>
    </source>
</evidence>
<dbReference type="OrthoDB" id="8592889at2"/>
<dbReference type="HOGENOM" id="CLU_097185_0_0_6"/>
<name>A0A098GB76_LEGMI</name>
<dbReference type="Gene3D" id="3.40.50.150">
    <property type="entry name" value="Vaccinia Virus protein VP39"/>
    <property type="match status" value="1"/>
</dbReference>
<protein>
    <submittedName>
        <fullName evidence="2">Polyketide synthase PksJ</fullName>
    </submittedName>
</protein>
<dbReference type="Proteomes" id="UP000032414">
    <property type="component" value="Chromosome I"/>
</dbReference>
<dbReference type="EMBL" id="FMVN01000019">
    <property type="protein sequence ID" value="SCY78356.1"/>
    <property type="molecule type" value="Genomic_DNA"/>
</dbReference>
<dbReference type="SUPFAM" id="SSF53335">
    <property type="entry name" value="S-adenosyl-L-methionine-dependent methyltransferases"/>
    <property type="match status" value="1"/>
</dbReference>
<proteinExistence type="predicted"/>
<keyword evidence="4" id="KW-1185">Reference proteome</keyword>
<evidence type="ECO:0000313" key="4">
    <source>
        <dbReference type="Proteomes" id="UP000182998"/>
    </source>
</evidence>
<reference evidence="1" key="2">
    <citation type="submission" date="2014-09" db="EMBL/GenBank/DDBJ databases">
        <authorList>
            <person name="GOMEZ-VALERO Laura"/>
        </authorList>
    </citation>
    <scope>NUCLEOTIDE SEQUENCE</scope>
    <source>
        <strain evidence="1">ATCC33218</strain>
    </source>
</reference>
<reference evidence="2 4" key="3">
    <citation type="submission" date="2016-10" db="EMBL/GenBank/DDBJ databases">
        <authorList>
            <person name="Varghese N."/>
            <person name="Submissions S."/>
        </authorList>
    </citation>
    <scope>NUCLEOTIDE SEQUENCE [LARGE SCALE GENOMIC DNA]</scope>
    <source>
        <strain evidence="2 4">ATCC 33218</strain>
    </source>
</reference>
<gene>
    <name evidence="1" type="ORF">LMI_0379</name>
    <name evidence="2" type="ORF">SAMN02982997_02904</name>
</gene>
<dbReference type="AlphaFoldDB" id="A0A098GB76"/>
<sequence length="250" mass="28530">MDKSKNNDLKMPDPISEHLVMTLNKRGPVSSYLDDYAKQFIEFAVQQKSPILELGAAYGFVTIAALKAGATIIANDIEPRHLQILYNRTPEDCRGRLTLLPGEFPYELNLAPESIAGCYVSRMLGYLEPPALQEGIQKLFLWLKSGAKLFILASPPYRALYKSIIPIYEQRIKDNEQWPGYFTNLKTLVEEPINRYVPDRLHFLDDKILSREVERVGFIVEKAELYARKDLPEKAQYDGREGVAIIARKP</sequence>
<evidence type="ECO:0000313" key="3">
    <source>
        <dbReference type="Proteomes" id="UP000032414"/>
    </source>
</evidence>
<dbReference type="KEGG" id="tmc:LMI_0379"/>
<organism evidence="1 3">
    <name type="scientific">Legionella micdadei</name>
    <name type="common">Tatlockia micdadei</name>
    <dbReference type="NCBI Taxonomy" id="451"/>
    <lineage>
        <taxon>Bacteria</taxon>
        <taxon>Pseudomonadati</taxon>
        <taxon>Pseudomonadota</taxon>
        <taxon>Gammaproteobacteria</taxon>
        <taxon>Legionellales</taxon>
        <taxon>Legionellaceae</taxon>
        <taxon>Legionella</taxon>
    </lineage>
</organism>